<dbReference type="Gene3D" id="3.30.590.20">
    <property type="match status" value="1"/>
</dbReference>
<dbReference type="Proteomes" id="UP000189703">
    <property type="component" value="Unplaced"/>
</dbReference>
<evidence type="ECO:0000256" key="1">
    <source>
        <dbReference type="ARBA" id="ARBA00022598"/>
    </source>
</evidence>
<dbReference type="KEGG" id="nnu:104586415"/>
<sequence>MMALISQPSPSSYIRSEHNVAGNMEDRIVSRGKAYKMKEGWTGSSSLLWSAEKVPRISHLDGLRGKRRYRTIVAASPPTDDAVIVTEPLTKKDLVGYLASGCKAKENWRIGTEHEKFGFEIGTLHPIKYEQIKDLLNGLAERFDWDKIMEGDNIIGLNQVKALPLLLSLLHFFVISANIQYDVAGCLAFSSWLASHFVN</sequence>
<dbReference type="OrthoDB" id="1690894at2759"/>
<evidence type="ECO:0000313" key="5">
    <source>
        <dbReference type="RefSeq" id="XP_010241948.1"/>
    </source>
</evidence>
<dbReference type="AlphaFoldDB" id="A0A1U7YPL1"/>
<dbReference type="InParanoid" id="A0A1U7YPL1"/>
<keyword evidence="3" id="KW-0067">ATP-binding</keyword>
<name>A0A1U7YPL1_NELNU</name>
<dbReference type="GeneID" id="104586415"/>
<dbReference type="STRING" id="4432.A0A1U7YPL1"/>
<accession>A0A1U7YPL1</accession>
<dbReference type="RefSeq" id="XP_010241948.1">
    <property type="nucleotide sequence ID" value="XM_010243646.1"/>
</dbReference>
<dbReference type="eggNOG" id="ENOG502QVEN">
    <property type="taxonomic scope" value="Eukaryota"/>
</dbReference>
<evidence type="ECO:0000313" key="4">
    <source>
        <dbReference type="Proteomes" id="UP000189703"/>
    </source>
</evidence>
<dbReference type="GO" id="GO:0005524">
    <property type="term" value="F:ATP binding"/>
    <property type="evidence" value="ECO:0007669"/>
    <property type="project" value="UniProtKB-KW"/>
</dbReference>
<evidence type="ECO:0000256" key="3">
    <source>
        <dbReference type="ARBA" id="ARBA00022840"/>
    </source>
</evidence>
<protein>
    <submittedName>
        <fullName evidence="5">Glutamate--cysteine ligase, chloroplastic-like</fullName>
    </submittedName>
</protein>
<organism evidence="4 5">
    <name type="scientific">Nelumbo nucifera</name>
    <name type="common">Sacred lotus</name>
    <dbReference type="NCBI Taxonomy" id="4432"/>
    <lineage>
        <taxon>Eukaryota</taxon>
        <taxon>Viridiplantae</taxon>
        <taxon>Streptophyta</taxon>
        <taxon>Embryophyta</taxon>
        <taxon>Tracheophyta</taxon>
        <taxon>Spermatophyta</taxon>
        <taxon>Magnoliopsida</taxon>
        <taxon>Proteales</taxon>
        <taxon>Nelumbonaceae</taxon>
        <taxon>Nelumbo</taxon>
    </lineage>
</organism>
<keyword evidence="1" id="KW-0436">Ligase</keyword>
<dbReference type="InterPro" id="IPR035434">
    <property type="entry name" value="GCL_bact_plant"/>
</dbReference>
<dbReference type="GO" id="GO:0006750">
    <property type="term" value="P:glutathione biosynthetic process"/>
    <property type="evidence" value="ECO:0007669"/>
    <property type="project" value="InterPro"/>
</dbReference>
<dbReference type="PANTHER" id="PTHR34378:SF1">
    <property type="entry name" value="GLUTAMATE--CYSTEINE LIGASE, CHLOROPLASTIC"/>
    <property type="match status" value="1"/>
</dbReference>
<keyword evidence="4" id="KW-1185">Reference proteome</keyword>
<proteinExistence type="predicted"/>
<reference evidence="5" key="1">
    <citation type="submission" date="2025-08" db="UniProtKB">
        <authorList>
            <consortium name="RefSeq"/>
        </authorList>
    </citation>
    <scope>IDENTIFICATION</scope>
</reference>
<keyword evidence="2" id="KW-0547">Nucleotide-binding</keyword>
<dbReference type="GO" id="GO:0004357">
    <property type="term" value="F:glutamate-cysteine ligase activity"/>
    <property type="evidence" value="ECO:0007669"/>
    <property type="project" value="InterPro"/>
</dbReference>
<dbReference type="PANTHER" id="PTHR34378">
    <property type="entry name" value="GLUTAMATE--CYSTEINE LIGASE, CHLOROPLASTIC"/>
    <property type="match status" value="1"/>
</dbReference>
<evidence type="ECO:0000256" key="2">
    <source>
        <dbReference type="ARBA" id="ARBA00022741"/>
    </source>
</evidence>
<gene>
    <name evidence="5" type="primary">LOC104586415</name>
</gene>